<sequence>MDTSTLKDLLVGRLMPEKCYEELFVRFNLHAPCLKFVLNKVVGIWIILDAFLAQIPQLLKILWRGSAEGLSLTSFLLHLYALSCPVVYAAAHNFPFFAWAERLFTLAQTATIVFLILHYRGETLKGSLLLLGFGGVMLLLGSYATAALIEVMDTSTVAAFISSKAVQIVTNHQNGHTGQLSTLSLLLSCAGSLGAAIVSVQENGGSFTTLFHMLSPCLSFVLLVQVLCYTRTAGSVAKKMD</sequence>
<comment type="similarity">
    <text evidence="7">Belongs to the MPDU1 (TC 2.A.43.3) family.</text>
</comment>
<evidence type="ECO:0000256" key="6">
    <source>
        <dbReference type="ARBA" id="ARBA00023136"/>
    </source>
</evidence>
<keyword evidence="3 8" id="KW-0812">Transmembrane</keyword>
<feature type="transmembrane region" description="Helical" evidence="9">
    <location>
        <begin position="42"/>
        <end position="63"/>
    </location>
</feature>
<organism evidence="10 11">
    <name type="scientific">Crenichthys baileyi</name>
    <name type="common">White River springfish</name>
    <dbReference type="NCBI Taxonomy" id="28760"/>
    <lineage>
        <taxon>Eukaryota</taxon>
        <taxon>Metazoa</taxon>
        <taxon>Chordata</taxon>
        <taxon>Craniata</taxon>
        <taxon>Vertebrata</taxon>
        <taxon>Euteleostomi</taxon>
        <taxon>Actinopterygii</taxon>
        <taxon>Neopterygii</taxon>
        <taxon>Teleostei</taxon>
        <taxon>Neoteleostei</taxon>
        <taxon>Acanthomorphata</taxon>
        <taxon>Ovalentaria</taxon>
        <taxon>Atherinomorphae</taxon>
        <taxon>Cyprinodontiformes</taxon>
        <taxon>Goodeidae</taxon>
        <taxon>Crenichthys</taxon>
    </lineage>
</organism>
<evidence type="ECO:0000256" key="9">
    <source>
        <dbReference type="SAM" id="Phobius"/>
    </source>
</evidence>
<dbReference type="EMBL" id="JAHHUM010000002">
    <property type="protein sequence ID" value="KAK5624153.1"/>
    <property type="molecule type" value="Genomic_DNA"/>
</dbReference>
<dbReference type="AlphaFoldDB" id="A0AAV9SST2"/>
<dbReference type="Pfam" id="PF04193">
    <property type="entry name" value="PQ-loop"/>
    <property type="match status" value="1"/>
</dbReference>
<evidence type="ECO:0000313" key="11">
    <source>
        <dbReference type="Proteomes" id="UP001311232"/>
    </source>
</evidence>
<dbReference type="SMART" id="SM00679">
    <property type="entry name" value="CTNS"/>
    <property type="match status" value="2"/>
</dbReference>
<dbReference type="Gene3D" id="1.20.1280.290">
    <property type="match status" value="1"/>
</dbReference>
<dbReference type="InterPro" id="IPR006603">
    <property type="entry name" value="PQ-loop_rpt"/>
</dbReference>
<dbReference type="InterPro" id="IPR016817">
    <property type="entry name" value="MannP-dilichol_defect-1"/>
</dbReference>
<feature type="transmembrane region" description="Helical" evidence="9">
    <location>
        <begin position="70"/>
        <end position="90"/>
    </location>
</feature>
<keyword evidence="11" id="KW-1185">Reference proteome</keyword>
<evidence type="ECO:0000313" key="10">
    <source>
        <dbReference type="EMBL" id="KAK5624153.1"/>
    </source>
</evidence>
<feature type="transmembrane region" description="Helical" evidence="9">
    <location>
        <begin position="129"/>
        <end position="149"/>
    </location>
</feature>
<keyword evidence="5 8" id="KW-1133">Transmembrane helix</keyword>
<protein>
    <recommendedName>
        <fullName evidence="8">Solute carrier family 66 member 3</fullName>
    </recommendedName>
</protein>
<evidence type="ECO:0000256" key="5">
    <source>
        <dbReference type="ARBA" id="ARBA00022989"/>
    </source>
</evidence>
<evidence type="ECO:0000256" key="7">
    <source>
        <dbReference type="ARBA" id="ARBA00038475"/>
    </source>
</evidence>
<evidence type="ECO:0000256" key="3">
    <source>
        <dbReference type="ARBA" id="ARBA00022692"/>
    </source>
</evidence>
<feature type="transmembrane region" description="Helical" evidence="9">
    <location>
        <begin position="96"/>
        <end position="117"/>
    </location>
</feature>
<dbReference type="PANTHER" id="PTHR12226">
    <property type="entry name" value="MANNOSE-P-DOLICHOL UTILIZATION DEFECT 1 LEC35 -RELATED"/>
    <property type="match status" value="1"/>
</dbReference>
<comment type="caution">
    <text evidence="10">The sequence shown here is derived from an EMBL/GenBank/DDBJ whole genome shotgun (WGS) entry which is preliminary data.</text>
</comment>
<keyword evidence="6 8" id="KW-0472">Membrane</keyword>
<accession>A0AAV9SST2</accession>
<dbReference type="PIRSF" id="PIRSF023381">
    <property type="entry name" value="MannP-dilichol_defect-1p"/>
    <property type="match status" value="1"/>
</dbReference>
<dbReference type="Proteomes" id="UP001311232">
    <property type="component" value="Unassembled WGS sequence"/>
</dbReference>
<evidence type="ECO:0000256" key="8">
    <source>
        <dbReference type="PIRNR" id="PIRNR023381"/>
    </source>
</evidence>
<keyword evidence="4" id="KW-0677">Repeat</keyword>
<name>A0AAV9SST2_9TELE</name>
<feature type="transmembrane region" description="Helical" evidence="9">
    <location>
        <begin position="210"/>
        <end position="230"/>
    </location>
</feature>
<reference evidence="10 11" key="1">
    <citation type="submission" date="2021-06" db="EMBL/GenBank/DDBJ databases">
        <authorList>
            <person name="Palmer J.M."/>
        </authorList>
    </citation>
    <scope>NUCLEOTIDE SEQUENCE [LARGE SCALE GENOMIC DNA]</scope>
    <source>
        <strain evidence="10 11">MEX-2019</strain>
        <tissue evidence="10">Muscle</tissue>
    </source>
</reference>
<evidence type="ECO:0000256" key="4">
    <source>
        <dbReference type="ARBA" id="ARBA00022737"/>
    </source>
</evidence>
<evidence type="ECO:0000256" key="2">
    <source>
        <dbReference type="ARBA" id="ARBA00022448"/>
    </source>
</evidence>
<dbReference type="PANTHER" id="PTHR12226:SF2">
    <property type="entry name" value="MANNOSE-P-DOLICHOL UTILIZATION DEFECT 1 PROTEIN"/>
    <property type="match status" value="1"/>
</dbReference>
<proteinExistence type="inferred from homology"/>
<dbReference type="GO" id="GO:0016020">
    <property type="term" value="C:membrane"/>
    <property type="evidence" value="ECO:0007669"/>
    <property type="project" value="UniProtKB-SubCell"/>
</dbReference>
<dbReference type="GO" id="GO:0009312">
    <property type="term" value="P:oligosaccharide biosynthetic process"/>
    <property type="evidence" value="ECO:0007669"/>
    <property type="project" value="TreeGrafter"/>
</dbReference>
<gene>
    <name evidence="10" type="ORF">CRENBAI_002459</name>
</gene>
<evidence type="ECO:0000256" key="1">
    <source>
        <dbReference type="ARBA" id="ARBA00004141"/>
    </source>
</evidence>
<comment type="subcellular location">
    <subcellularLocation>
        <location evidence="1 8">Membrane</location>
        <topology evidence="1 8">Multi-pass membrane protein</topology>
    </subcellularLocation>
</comment>
<keyword evidence="2" id="KW-0813">Transport</keyword>